<evidence type="ECO:0000256" key="5">
    <source>
        <dbReference type="ARBA" id="ARBA00022989"/>
    </source>
</evidence>
<dbReference type="EMBL" id="JADMKS010000007">
    <property type="protein sequence ID" value="MBF6638503.1"/>
    <property type="molecule type" value="Genomic_DNA"/>
</dbReference>
<dbReference type="EMBL" id="MRWD01000049">
    <property type="protein sequence ID" value="ORJ19783.1"/>
    <property type="molecule type" value="Genomic_DNA"/>
</dbReference>
<evidence type="ECO:0000313" key="8">
    <source>
        <dbReference type="EMBL" id="MBF6638503.1"/>
    </source>
</evidence>
<evidence type="ECO:0000256" key="3">
    <source>
        <dbReference type="ARBA" id="ARBA00022692"/>
    </source>
</evidence>
<dbReference type="GO" id="GO:0015171">
    <property type="term" value="F:amino acid transmembrane transporter activity"/>
    <property type="evidence" value="ECO:0007669"/>
    <property type="project" value="TreeGrafter"/>
</dbReference>
<keyword evidence="10" id="KW-1185">Reference proteome</keyword>
<keyword evidence="4" id="KW-0813">Transport</keyword>
<keyword evidence="2" id="KW-1003">Cell membrane</keyword>
<reference evidence="8" key="3">
    <citation type="submission" date="2020-11" db="EMBL/GenBank/DDBJ databases">
        <authorList>
            <person name="Lee S.D."/>
        </authorList>
    </citation>
    <scope>NUCLEOTIDE SEQUENCE</scope>
    <source>
        <strain evidence="8">SAP-2</strain>
    </source>
</reference>
<feature type="transmembrane region" description="Helical" evidence="7">
    <location>
        <begin position="6"/>
        <end position="29"/>
    </location>
</feature>
<gene>
    <name evidence="9" type="ORF">BS639_18290</name>
    <name evidence="8" type="ORF">ITX54_17705</name>
</gene>
<accession>A0AA41BYC4</accession>
<feature type="transmembrane region" description="Helical" evidence="7">
    <location>
        <begin position="71"/>
        <end position="89"/>
    </location>
</feature>
<reference evidence="8" key="4">
    <citation type="submission" date="2022-09" db="EMBL/GenBank/DDBJ databases">
        <title>Rouxiella aceris sp. nov., isolated from tree sap and emended description of the genus Rhouxiella.</title>
        <authorList>
            <person name="Kim I.S."/>
        </authorList>
    </citation>
    <scope>NUCLEOTIDE SEQUENCE</scope>
    <source>
        <strain evidence="8">SAP-2</strain>
    </source>
</reference>
<comment type="caution">
    <text evidence="8">The sequence shown here is derived from an EMBL/GenBank/DDBJ whole genome shotgun (WGS) entry which is preliminary data.</text>
</comment>
<reference evidence="9" key="1">
    <citation type="submission" date="2016-12" db="EMBL/GenBank/DDBJ databases">
        <authorList>
            <person name="Le Fleche-Mateos A."/>
        </authorList>
    </citation>
    <scope>NUCLEOTIDE SEQUENCE</scope>
    <source>
        <strain evidence="9">213</strain>
    </source>
</reference>
<dbReference type="AlphaFoldDB" id="A0AA41BYC4"/>
<evidence type="ECO:0000256" key="7">
    <source>
        <dbReference type="SAM" id="Phobius"/>
    </source>
</evidence>
<keyword evidence="4" id="KW-0029">Amino-acid transport</keyword>
<feature type="transmembrane region" description="Helical" evidence="7">
    <location>
        <begin position="148"/>
        <end position="168"/>
    </location>
</feature>
<evidence type="ECO:0000256" key="2">
    <source>
        <dbReference type="ARBA" id="ARBA00022475"/>
    </source>
</evidence>
<comment type="subcellular location">
    <subcellularLocation>
        <location evidence="1">Cell membrane</location>
        <topology evidence="1">Multi-pass membrane protein</topology>
    </subcellularLocation>
</comment>
<keyword evidence="6 7" id="KW-0472">Membrane</keyword>
<evidence type="ECO:0000256" key="1">
    <source>
        <dbReference type="ARBA" id="ARBA00004651"/>
    </source>
</evidence>
<reference evidence="9 10" key="2">
    <citation type="journal article" date="2017" name="Int. J. Syst. Evol. Microbiol.">
        <title>Rouxiella badensis sp. nov. and Rouxiella silvae sp. nov. isolated from peat bog soil in Germany and emendation of the genus description.</title>
        <authorList>
            <person name="Le Fleche-Mateos A."/>
            <person name="Kugler J.H."/>
            <person name="Hansen S.H."/>
            <person name="Syldatk C."/>
            <person name="Hausmann R."/>
            <person name="Lomprez F."/>
            <person name="Vandenbogaert M."/>
            <person name="Manuguerra J.C."/>
            <person name="Grimont P.A."/>
        </authorList>
    </citation>
    <scope>NUCLEOTIDE SEQUENCE [LARGE SCALE GENOMIC DNA]</scope>
    <source>
        <strain evidence="9 10">213</strain>
    </source>
</reference>
<dbReference type="Proteomes" id="UP000705283">
    <property type="component" value="Unassembled WGS sequence"/>
</dbReference>
<feature type="transmembrane region" description="Helical" evidence="7">
    <location>
        <begin position="41"/>
        <end position="65"/>
    </location>
</feature>
<keyword evidence="3 7" id="KW-0812">Transmembrane</keyword>
<keyword evidence="5 7" id="KW-1133">Transmembrane helix</keyword>
<sequence length="210" mass="22663">MTLIDSLMSFTFAITLLTLTPGLDTALVLRTATSEGSKKAFQAAMGVNAGCMVWGAVVALGLGALLTASELAFDVLKWVGAVYLCWLGLQMLIKPRSQMAAETTVANSSHRKGSNWFIKGMLGNILNPKVGVFYVTFLPQFVPAGYPVAAYTFGLAMIHVLIGTLWSSTMIAATRPLSRWLKRPAVVRTMDRLTGLVFVAFAVRLATSKR</sequence>
<dbReference type="PANTHER" id="PTHR30086:SF20">
    <property type="entry name" value="ARGININE EXPORTER PROTEIN ARGO-RELATED"/>
    <property type="match status" value="1"/>
</dbReference>
<evidence type="ECO:0000256" key="6">
    <source>
        <dbReference type="ARBA" id="ARBA00023136"/>
    </source>
</evidence>
<evidence type="ECO:0000313" key="9">
    <source>
        <dbReference type="EMBL" id="ORJ19783.1"/>
    </source>
</evidence>
<dbReference type="PIRSF" id="PIRSF006324">
    <property type="entry name" value="LeuE"/>
    <property type="match status" value="1"/>
</dbReference>
<evidence type="ECO:0000313" key="11">
    <source>
        <dbReference type="Proteomes" id="UP000705283"/>
    </source>
</evidence>
<dbReference type="Proteomes" id="UP000192722">
    <property type="component" value="Unassembled WGS sequence"/>
</dbReference>
<dbReference type="InterPro" id="IPR001123">
    <property type="entry name" value="LeuE-type"/>
</dbReference>
<dbReference type="RefSeq" id="WP_084983948.1">
    <property type="nucleotide sequence ID" value="NZ_CBCSCF010000009.1"/>
</dbReference>
<evidence type="ECO:0000256" key="4">
    <source>
        <dbReference type="ARBA" id="ARBA00022970"/>
    </source>
</evidence>
<feature type="transmembrane region" description="Helical" evidence="7">
    <location>
        <begin position="121"/>
        <end position="142"/>
    </location>
</feature>
<name>A0AA41BYC4_9GAMM</name>
<evidence type="ECO:0000313" key="10">
    <source>
        <dbReference type="Proteomes" id="UP000192722"/>
    </source>
</evidence>
<organism evidence="8 11">
    <name type="scientific">Rouxiella silvae</name>
    <dbReference type="NCBI Taxonomy" id="1646373"/>
    <lineage>
        <taxon>Bacteria</taxon>
        <taxon>Pseudomonadati</taxon>
        <taxon>Pseudomonadota</taxon>
        <taxon>Gammaproteobacteria</taxon>
        <taxon>Enterobacterales</taxon>
        <taxon>Yersiniaceae</taxon>
        <taxon>Rouxiella</taxon>
    </lineage>
</organism>
<protein>
    <submittedName>
        <fullName evidence="8">LysE family translocator</fullName>
    </submittedName>
    <submittedName>
        <fullName evidence="9">Lysine transporter LysE</fullName>
    </submittedName>
</protein>
<dbReference type="PANTHER" id="PTHR30086">
    <property type="entry name" value="ARGININE EXPORTER PROTEIN ARGO"/>
    <property type="match status" value="1"/>
</dbReference>
<proteinExistence type="predicted"/>
<dbReference type="Pfam" id="PF01810">
    <property type="entry name" value="LysE"/>
    <property type="match status" value="1"/>
</dbReference>
<dbReference type="GO" id="GO:0005886">
    <property type="term" value="C:plasma membrane"/>
    <property type="evidence" value="ECO:0007669"/>
    <property type="project" value="UniProtKB-SubCell"/>
</dbReference>